<feature type="transmembrane region" description="Helical" evidence="6">
    <location>
        <begin position="224"/>
        <end position="243"/>
    </location>
</feature>
<protein>
    <submittedName>
        <fullName evidence="9">Vesicular glutamate transporter 1-like isoform X1</fullName>
    </submittedName>
</protein>
<dbReference type="GO" id="GO:0035249">
    <property type="term" value="P:synaptic transmission, glutamatergic"/>
    <property type="evidence" value="ECO:0007669"/>
    <property type="project" value="TreeGrafter"/>
</dbReference>
<dbReference type="PANTHER" id="PTHR11662">
    <property type="entry name" value="SOLUTE CARRIER FAMILY 17"/>
    <property type="match status" value="1"/>
</dbReference>
<proteinExistence type="predicted"/>
<keyword evidence="2 6" id="KW-0812">Transmembrane</keyword>
<dbReference type="FunFam" id="1.20.1250.20:FF:000004">
    <property type="entry name" value="vesicular glutamate transporter 2 isoform X1"/>
    <property type="match status" value="1"/>
</dbReference>
<dbReference type="Pfam" id="PF07690">
    <property type="entry name" value="MFS_1"/>
    <property type="match status" value="1"/>
</dbReference>
<dbReference type="InterPro" id="IPR050382">
    <property type="entry name" value="MFS_Na/Anion_cotransporter"/>
</dbReference>
<feature type="transmembrane region" description="Helical" evidence="6">
    <location>
        <begin position="160"/>
        <end position="179"/>
    </location>
</feature>
<dbReference type="AlphaFoldDB" id="A0A8B7XTZ3"/>
<feature type="region of interest" description="Disordered" evidence="5">
    <location>
        <begin position="574"/>
        <end position="601"/>
    </location>
</feature>
<feature type="transmembrane region" description="Helical" evidence="6">
    <location>
        <begin position="81"/>
        <end position="109"/>
    </location>
</feature>
<evidence type="ECO:0000259" key="7">
    <source>
        <dbReference type="PROSITE" id="PS50850"/>
    </source>
</evidence>
<dbReference type="InterPro" id="IPR020846">
    <property type="entry name" value="MFS_dom"/>
</dbReference>
<dbReference type="GeneID" id="110975478"/>
<feature type="transmembrane region" description="Helical" evidence="6">
    <location>
        <begin position="383"/>
        <end position="404"/>
    </location>
</feature>
<dbReference type="GO" id="GO:0005326">
    <property type="term" value="F:neurotransmitter transmembrane transporter activity"/>
    <property type="evidence" value="ECO:0007669"/>
    <property type="project" value="TreeGrafter"/>
</dbReference>
<dbReference type="PROSITE" id="PS50850">
    <property type="entry name" value="MFS"/>
    <property type="match status" value="1"/>
</dbReference>
<gene>
    <name evidence="9" type="primary">LOC110975478</name>
</gene>
<dbReference type="GO" id="GO:0030672">
    <property type="term" value="C:synaptic vesicle membrane"/>
    <property type="evidence" value="ECO:0007669"/>
    <property type="project" value="TreeGrafter"/>
</dbReference>
<dbReference type="SUPFAM" id="SSF103473">
    <property type="entry name" value="MFS general substrate transporter"/>
    <property type="match status" value="1"/>
</dbReference>
<name>A0A8B7XTZ3_ACAPL</name>
<feature type="transmembrane region" description="Helical" evidence="6">
    <location>
        <begin position="480"/>
        <end position="497"/>
    </location>
</feature>
<feature type="transmembrane region" description="Helical" evidence="6">
    <location>
        <begin position="255"/>
        <end position="275"/>
    </location>
</feature>
<dbReference type="Gene3D" id="1.20.1250.20">
    <property type="entry name" value="MFS general substrate transporter like domains"/>
    <property type="match status" value="2"/>
</dbReference>
<feature type="transmembrane region" description="Helical" evidence="6">
    <location>
        <begin position="425"/>
        <end position="443"/>
    </location>
</feature>
<dbReference type="InterPro" id="IPR011701">
    <property type="entry name" value="MFS"/>
</dbReference>
<dbReference type="GO" id="GO:0098700">
    <property type="term" value="P:neurotransmitter loading into synaptic vesicle"/>
    <property type="evidence" value="ECO:0007669"/>
    <property type="project" value="TreeGrafter"/>
</dbReference>
<evidence type="ECO:0000256" key="2">
    <source>
        <dbReference type="ARBA" id="ARBA00022692"/>
    </source>
</evidence>
<evidence type="ECO:0000256" key="4">
    <source>
        <dbReference type="ARBA" id="ARBA00023136"/>
    </source>
</evidence>
<keyword evidence="8" id="KW-1185">Reference proteome</keyword>
<dbReference type="GO" id="GO:0005313">
    <property type="term" value="F:L-glutamate transmembrane transporter activity"/>
    <property type="evidence" value="ECO:0007669"/>
    <property type="project" value="TreeGrafter"/>
</dbReference>
<reference evidence="9" key="1">
    <citation type="submission" date="2025-08" db="UniProtKB">
        <authorList>
            <consortium name="RefSeq"/>
        </authorList>
    </citation>
    <scope>IDENTIFICATION</scope>
</reference>
<comment type="subcellular location">
    <subcellularLocation>
        <location evidence="1">Membrane</location>
        <topology evidence="1">Multi-pass membrane protein</topology>
    </subcellularLocation>
</comment>
<dbReference type="GO" id="GO:0050803">
    <property type="term" value="P:regulation of synapse structure or activity"/>
    <property type="evidence" value="ECO:0007669"/>
    <property type="project" value="TreeGrafter"/>
</dbReference>
<evidence type="ECO:0000256" key="5">
    <source>
        <dbReference type="SAM" id="MobiDB-lite"/>
    </source>
</evidence>
<dbReference type="OrthoDB" id="2985014at2759"/>
<keyword evidence="4 6" id="KW-0472">Membrane</keyword>
<sequence>MSKMSTLWQLKDSMLRKGGEAKDYVNISMNRMKAPREDKASLVPQDSSDIEEGEMATNHSAGVTSGGKRCCSKCCPMAKRYVVAVMSCVGFCISFGIRCNLGVAIVDMVNNNTVTINGQKEVHFREFDWDPRIVGLMHSSFFWGYIVTQVPGGYLASRVPANRIFCTAIFMSSVLNLFIPLACHVHYSLVIVIRVLQGLIEGVEYPACHGMWSKWAPPLERSMLATIAFSGSYAGAVFGMPVAGLLTEYAGWPSVFYVFGCCGIVWFGFFMYLIYEKPSTHPTISAEERTYIEESIGETLTMLPMKTGLWVEDETKVGAGPGRWARGVFYYIKANFLETPWKSFFTSLPVYAIIVANFCRSWTFYLLLTGQPSYFEQVFHYEISQVGIISALPHLVMAIIVPLGGQLADCLRRNQLMSTTTVRKLFNCGGFGGEAIFLLFTAYARGKEMAILCMCIAVGSSGFAISGFNVNHLDIAPRYASILMGISNAVGTLAGMICPEVTSALTANKTADDWEKVFLIAACVHFVGVLFYGIFASGEKQPWASPPRQHMPEINGKGLGPDIAGVVHQKSKGYGTLQDSDQAPRRETVVNGGFIPPTSVYPDLRKEFVQPQSSEESPEDGGIP</sequence>
<evidence type="ECO:0000256" key="3">
    <source>
        <dbReference type="ARBA" id="ARBA00022989"/>
    </source>
</evidence>
<keyword evidence="3 6" id="KW-1133">Transmembrane helix</keyword>
<accession>A0A8B7XTZ3</accession>
<organism evidence="8 9">
    <name type="scientific">Acanthaster planci</name>
    <name type="common">Crown-of-thorns starfish</name>
    <dbReference type="NCBI Taxonomy" id="133434"/>
    <lineage>
        <taxon>Eukaryota</taxon>
        <taxon>Metazoa</taxon>
        <taxon>Echinodermata</taxon>
        <taxon>Eleutherozoa</taxon>
        <taxon>Asterozoa</taxon>
        <taxon>Asteroidea</taxon>
        <taxon>Valvatacea</taxon>
        <taxon>Valvatida</taxon>
        <taxon>Acanthasteridae</taxon>
        <taxon>Acanthaster</taxon>
    </lineage>
</organism>
<dbReference type="PANTHER" id="PTHR11662:SF456">
    <property type="entry name" value="VESICULAR GLUTAMATE TRANSPORTER, ISOFORM A"/>
    <property type="match status" value="1"/>
</dbReference>
<dbReference type="FunFam" id="1.20.1250.20:FF:000226">
    <property type="entry name" value="Vesicular GLUtamate transporter"/>
    <property type="match status" value="1"/>
</dbReference>
<dbReference type="CDD" id="cd17382">
    <property type="entry name" value="MFS_SLC17A6_7_8_VGluT"/>
    <property type="match status" value="1"/>
</dbReference>
<evidence type="ECO:0000313" key="8">
    <source>
        <dbReference type="Proteomes" id="UP000694845"/>
    </source>
</evidence>
<feature type="transmembrane region" description="Helical" evidence="6">
    <location>
        <begin position="449"/>
        <end position="468"/>
    </location>
</feature>
<evidence type="ECO:0000313" key="9">
    <source>
        <dbReference type="RefSeq" id="XP_022083702.1"/>
    </source>
</evidence>
<evidence type="ECO:0000256" key="6">
    <source>
        <dbReference type="SAM" id="Phobius"/>
    </source>
</evidence>
<dbReference type="KEGG" id="aplc:110975478"/>
<evidence type="ECO:0000256" key="1">
    <source>
        <dbReference type="ARBA" id="ARBA00004141"/>
    </source>
</evidence>
<feature type="transmembrane region" description="Helical" evidence="6">
    <location>
        <begin position="517"/>
        <end position="535"/>
    </location>
</feature>
<dbReference type="InterPro" id="IPR036259">
    <property type="entry name" value="MFS_trans_sf"/>
</dbReference>
<dbReference type="RefSeq" id="XP_022083702.1">
    <property type="nucleotide sequence ID" value="XM_022228010.1"/>
</dbReference>
<feature type="transmembrane region" description="Helical" evidence="6">
    <location>
        <begin position="129"/>
        <end position="148"/>
    </location>
</feature>
<dbReference type="Proteomes" id="UP000694845">
    <property type="component" value="Unplaced"/>
</dbReference>
<dbReference type="GO" id="GO:0060076">
    <property type="term" value="C:excitatory synapse"/>
    <property type="evidence" value="ECO:0007669"/>
    <property type="project" value="TreeGrafter"/>
</dbReference>
<feature type="domain" description="Major facilitator superfamily (MFS) profile" evidence="7">
    <location>
        <begin position="82"/>
        <end position="540"/>
    </location>
</feature>